<gene>
    <name evidence="2" type="ORF">Tcan_01369</name>
</gene>
<feature type="region of interest" description="Disordered" evidence="1">
    <location>
        <begin position="1"/>
        <end position="46"/>
    </location>
</feature>
<proteinExistence type="predicted"/>
<dbReference type="AlphaFoldDB" id="A0A0B2VT17"/>
<reference evidence="2 3" key="1">
    <citation type="submission" date="2014-11" db="EMBL/GenBank/DDBJ databases">
        <title>Genetic blueprint of the zoonotic pathogen Toxocara canis.</title>
        <authorList>
            <person name="Zhu X.-Q."/>
            <person name="Korhonen P.K."/>
            <person name="Cai H."/>
            <person name="Young N.D."/>
            <person name="Nejsum P."/>
            <person name="von Samson-Himmelstjerna G."/>
            <person name="Boag P.R."/>
            <person name="Tan P."/>
            <person name="Li Q."/>
            <person name="Min J."/>
            <person name="Yang Y."/>
            <person name="Wang X."/>
            <person name="Fang X."/>
            <person name="Hall R.S."/>
            <person name="Hofmann A."/>
            <person name="Sternberg P.W."/>
            <person name="Jex A.R."/>
            <person name="Gasser R.B."/>
        </authorList>
    </citation>
    <scope>NUCLEOTIDE SEQUENCE [LARGE SCALE GENOMIC DNA]</scope>
    <source>
        <strain evidence="2">PN_DK_2014</strain>
    </source>
</reference>
<accession>A0A0B2VT17</accession>
<name>A0A0B2VT17_TOXCA</name>
<organism evidence="2 3">
    <name type="scientific">Toxocara canis</name>
    <name type="common">Canine roundworm</name>
    <dbReference type="NCBI Taxonomy" id="6265"/>
    <lineage>
        <taxon>Eukaryota</taxon>
        <taxon>Metazoa</taxon>
        <taxon>Ecdysozoa</taxon>
        <taxon>Nematoda</taxon>
        <taxon>Chromadorea</taxon>
        <taxon>Rhabditida</taxon>
        <taxon>Spirurina</taxon>
        <taxon>Ascaridomorpha</taxon>
        <taxon>Ascaridoidea</taxon>
        <taxon>Toxocaridae</taxon>
        <taxon>Toxocara</taxon>
    </lineage>
</organism>
<sequence length="156" mass="17902">MKVVKRESIKQPGSGWSRTNERTAVEPNRRHRAGRRRSQINAEEQSDSEHVHIFNSLNPLPVYHPALSLHTAKFYSSSSERHQLHLLDLMLSHQSGRFAYHLSWNSYDFIDFIVLSIDVAGKFPIYRDPELAASRRRHIHVAADLPILLAVCRAVA</sequence>
<evidence type="ECO:0000313" key="3">
    <source>
        <dbReference type="Proteomes" id="UP000031036"/>
    </source>
</evidence>
<evidence type="ECO:0000313" key="2">
    <source>
        <dbReference type="EMBL" id="KHN84537.1"/>
    </source>
</evidence>
<protein>
    <submittedName>
        <fullName evidence="2">Uncharacterized protein</fullName>
    </submittedName>
</protein>
<feature type="non-terminal residue" evidence="2">
    <location>
        <position position="156"/>
    </location>
</feature>
<dbReference type="Proteomes" id="UP000031036">
    <property type="component" value="Unassembled WGS sequence"/>
</dbReference>
<evidence type="ECO:0000256" key="1">
    <source>
        <dbReference type="SAM" id="MobiDB-lite"/>
    </source>
</evidence>
<keyword evidence="3" id="KW-1185">Reference proteome</keyword>
<comment type="caution">
    <text evidence="2">The sequence shown here is derived from an EMBL/GenBank/DDBJ whole genome shotgun (WGS) entry which is preliminary data.</text>
</comment>
<feature type="compositionally biased region" description="Basic residues" evidence="1">
    <location>
        <begin position="29"/>
        <end position="38"/>
    </location>
</feature>
<feature type="compositionally biased region" description="Basic and acidic residues" evidence="1">
    <location>
        <begin position="19"/>
        <end position="28"/>
    </location>
</feature>
<dbReference type="EMBL" id="JPKZ01000957">
    <property type="protein sequence ID" value="KHN84537.1"/>
    <property type="molecule type" value="Genomic_DNA"/>
</dbReference>